<reference evidence="1" key="1">
    <citation type="submission" date="2014-01" db="EMBL/GenBank/DDBJ databases">
        <authorList>
            <person name="Aslett M."/>
        </authorList>
    </citation>
    <scope>NUCLEOTIDE SEQUENCE</scope>
</reference>
<protein>
    <submittedName>
        <fullName evidence="1">Uncharacterized protein</fullName>
    </submittedName>
</protein>
<evidence type="ECO:0000313" key="1">
    <source>
        <dbReference type="EMBL" id="CDW61353.1"/>
    </source>
</evidence>
<evidence type="ECO:0000313" key="2">
    <source>
        <dbReference type="Proteomes" id="UP000030665"/>
    </source>
</evidence>
<dbReference type="EMBL" id="HG809122">
    <property type="protein sequence ID" value="CDW61353.1"/>
    <property type="molecule type" value="Genomic_DNA"/>
</dbReference>
<reference evidence="1" key="2">
    <citation type="submission" date="2014-03" db="EMBL/GenBank/DDBJ databases">
        <title>The whipworm genome and dual-species transcriptomics of an intimate host-pathogen interaction.</title>
        <authorList>
            <person name="Foth B.J."/>
            <person name="Tsai I.J."/>
            <person name="Reid A.J."/>
            <person name="Bancroft A.J."/>
            <person name="Nichol S."/>
            <person name="Tracey A."/>
            <person name="Holroyd N."/>
            <person name="Cotton J.A."/>
            <person name="Stanley E.J."/>
            <person name="Zarowiecki M."/>
            <person name="Liu J.Z."/>
            <person name="Huckvale T."/>
            <person name="Cooper P.J."/>
            <person name="Grencis R.K."/>
            <person name="Berriman M."/>
        </authorList>
    </citation>
    <scope>NUCLEOTIDE SEQUENCE [LARGE SCALE GENOMIC DNA]</scope>
</reference>
<keyword evidence="2" id="KW-1185">Reference proteome</keyword>
<sequence>MSDCIFESPNFMHYKIINYCLYSETVKCTVKIMILVYYSSFMTKFNIFSYLFLILHRGGLLLVLVYMSALVPSSYLRGGALWYASIPIIHLGIMPTTRPL</sequence>
<proteinExistence type="predicted"/>
<dbReference type="AlphaFoldDB" id="A0A077ZNF7"/>
<gene>
    <name evidence="1" type="ORF">TTRE_0000981201</name>
</gene>
<organism evidence="1 2">
    <name type="scientific">Trichuris trichiura</name>
    <name type="common">Whipworm</name>
    <name type="synonym">Trichocephalus trichiurus</name>
    <dbReference type="NCBI Taxonomy" id="36087"/>
    <lineage>
        <taxon>Eukaryota</taxon>
        <taxon>Metazoa</taxon>
        <taxon>Ecdysozoa</taxon>
        <taxon>Nematoda</taxon>
        <taxon>Enoplea</taxon>
        <taxon>Dorylaimia</taxon>
        <taxon>Trichinellida</taxon>
        <taxon>Trichuridae</taxon>
        <taxon>Trichuris</taxon>
    </lineage>
</organism>
<name>A0A077ZNF7_TRITR</name>
<accession>A0A077ZNF7</accession>
<dbReference type="Proteomes" id="UP000030665">
    <property type="component" value="Unassembled WGS sequence"/>
</dbReference>